<proteinExistence type="inferred from homology"/>
<dbReference type="KEGG" id="snh:120037458"/>
<dbReference type="PANTHER" id="PTHR28556:SF6">
    <property type="entry name" value="TRANSMEMBRANE PROTEIN 106A"/>
    <property type="match status" value="1"/>
</dbReference>
<name>A0A8U0QA65_SALNM</name>
<evidence type="ECO:0000256" key="6">
    <source>
        <dbReference type="SAM" id="MobiDB-lite"/>
    </source>
</evidence>
<dbReference type="GO" id="GO:0012505">
    <property type="term" value="C:endomembrane system"/>
    <property type="evidence" value="ECO:0007669"/>
    <property type="project" value="UniProtKB-SubCell"/>
</dbReference>
<dbReference type="PANTHER" id="PTHR28556">
    <property type="entry name" value="TRANSMEMBRANE PROTEIN 106B"/>
    <property type="match status" value="1"/>
</dbReference>
<dbReference type="Proteomes" id="UP000808372">
    <property type="component" value="Chromosome 3"/>
</dbReference>
<organism evidence="10 11">
    <name type="scientific">Salvelinus namaycush</name>
    <name type="common">Lake trout</name>
    <name type="synonym">Salmo namaycush</name>
    <dbReference type="NCBI Taxonomy" id="8040"/>
    <lineage>
        <taxon>Eukaryota</taxon>
        <taxon>Metazoa</taxon>
        <taxon>Chordata</taxon>
        <taxon>Craniata</taxon>
        <taxon>Vertebrata</taxon>
        <taxon>Euteleostomi</taxon>
        <taxon>Actinopterygii</taxon>
        <taxon>Neopterygii</taxon>
        <taxon>Teleostei</taxon>
        <taxon>Protacanthopterygii</taxon>
        <taxon>Salmoniformes</taxon>
        <taxon>Salmonidae</taxon>
        <taxon>Salmoninae</taxon>
        <taxon>Salvelinus</taxon>
    </lineage>
</organism>
<evidence type="ECO:0000256" key="2">
    <source>
        <dbReference type="ARBA" id="ARBA00008111"/>
    </source>
</evidence>
<feature type="domain" description="Transmembrane protein 106 C-terminal" evidence="8">
    <location>
        <begin position="146"/>
        <end position="282"/>
    </location>
</feature>
<accession>A0A8U0QA65</accession>
<evidence type="ECO:0000259" key="9">
    <source>
        <dbReference type="Pfam" id="PF21002"/>
    </source>
</evidence>
<keyword evidence="3 7" id="KW-0812">Transmembrane</keyword>
<gene>
    <name evidence="11" type="primary">LOC120037458</name>
</gene>
<dbReference type="AlphaFoldDB" id="A0A8U0QA65"/>
<evidence type="ECO:0000256" key="5">
    <source>
        <dbReference type="ARBA" id="ARBA00023136"/>
    </source>
</evidence>
<keyword evidence="4 7" id="KW-1133">Transmembrane helix</keyword>
<evidence type="ECO:0000256" key="3">
    <source>
        <dbReference type="ARBA" id="ARBA00022692"/>
    </source>
</evidence>
<feature type="compositionally biased region" description="Basic and acidic residues" evidence="6">
    <location>
        <begin position="72"/>
        <end position="85"/>
    </location>
</feature>
<dbReference type="GeneID" id="120037458"/>
<evidence type="ECO:0000256" key="7">
    <source>
        <dbReference type="SAM" id="Phobius"/>
    </source>
</evidence>
<evidence type="ECO:0000256" key="1">
    <source>
        <dbReference type="ARBA" id="ARBA00004308"/>
    </source>
</evidence>
<dbReference type="Pfam" id="PF21002">
    <property type="entry name" value="TMEM106_N"/>
    <property type="match status" value="1"/>
</dbReference>
<evidence type="ECO:0000259" key="8">
    <source>
        <dbReference type="Pfam" id="PF07092"/>
    </source>
</evidence>
<comment type="similarity">
    <text evidence="2">Belongs to the TMEM106 family.</text>
</comment>
<feature type="region of interest" description="Disordered" evidence="6">
    <location>
        <begin position="60"/>
        <end position="86"/>
    </location>
</feature>
<dbReference type="InterPro" id="IPR048509">
    <property type="entry name" value="TMEM106_C"/>
</dbReference>
<dbReference type="RefSeq" id="XP_038839445.1">
    <property type="nucleotide sequence ID" value="XM_038983517.1"/>
</dbReference>
<reference evidence="11" key="1">
    <citation type="submission" date="2025-08" db="UniProtKB">
        <authorList>
            <consortium name="RefSeq"/>
        </authorList>
    </citation>
    <scope>IDENTIFICATION</scope>
    <source>
        <tissue evidence="11">White muscle</tissue>
    </source>
</reference>
<dbReference type="Pfam" id="PF07092">
    <property type="entry name" value="TMEM106"/>
    <property type="match status" value="1"/>
</dbReference>
<dbReference type="InterPro" id="IPR009790">
    <property type="entry name" value="TMEM106"/>
</dbReference>
<evidence type="ECO:0000256" key="4">
    <source>
        <dbReference type="ARBA" id="ARBA00022989"/>
    </source>
</evidence>
<keyword evidence="5 7" id="KW-0472">Membrane</keyword>
<feature type="domain" description="Transmembrane protein 106 N-terminal" evidence="9">
    <location>
        <begin position="82"/>
        <end position="123"/>
    </location>
</feature>
<comment type="subcellular location">
    <subcellularLocation>
        <location evidence="1">Endomembrane system</location>
    </subcellularLocation>
</comment>
<evidence type="ECO:0000313" key="11">
    <source>
        <dbReference type="RefSeq" id="XP_038839445.1"/>
    </source>
</evidence>
<protein>
    <submittedName>
        <fullName evidence="11">Transmembrane protein 106B-like isoform X1</fullName>
    </submittedName>
</protein>
<sequence length="291" mass="32838">MKITDLELTFLCEFGRVPQKATYRRFNSFLWVAAKLRSVFLIWIGNAPLLTGMGAGFSQPSENDEQAIVPQQDRRKTSNRRHSEETLACPTCQGTGRIPRGQESKLVAVIPCSDQRLKPRHTKLYVTVSVTLCLLVSSLVLFFLFPRSVILSPVAVKSVYVYFTPTTVQMNITNILNITNDNFFTVQAYNLTVQALFDKTVVGKADMENVTTVKPLTDKTFAFEIPVTLVEEGLNNYCKKSTIKIHTLFVNLQMSMTVYYLAHFEQLSLDTFEYIDCGSNTTTPHLINPTP</sequence>
<keyword evidence="10" id="KW-1185">Reference proteome</keyword>
<evidence type="ECO:0000313" key="10">
    <source>
        <dbReference type="Proteomes" id="UP000808372"/>
    </source>
</evidence>
<dbReference type="InterPro" id="IPR048511">
    <property type="entry name" value="TMEM106_N"/>
</dbReference>
<feature type="transmembrane region" description="Helical" evidence="7">
    <location>
        <begin position="124"/>
        <end position="145"/>
    </location>
</feature>